<dbReference type="EMBL" id="SZZH01000002">
    <property type="protein sequence ID" value="TKV59298.1"/>
    <property type="molecule type" value="Genomic_DNA"/>
</dbReference>
<protein>
    <submittedName>
        <fullName evidence="2">Transposase family protein</fullName>
    </submittedName>
</protein>
<dbReference type="InterPro" id="IPR036397">
    <property type="entry name" value="RNaseH_sf"/>
</dbReference>
<comment type="caution">
    <text evidence="2">The sequence shown here is derived from an EMBL/GenBank/DDBJ whole genome shotgun (WGS) entry which is preliminary data.</text>
</comment>
<dbReference type="GO" id="GO:0015074">
    <property type="term" value="P:DNA integration"/>
    <property type="evidence" value="ECO:0007669"/>
    <property type="project" value="InterPro"/>
</dbReference>
<dbReference type="SUPFAM" id="SSF53098">
    <property type="entry name" value="Ribonuclease H-like"/>
    <property type="match status" value="1"/>
</dbReference>
<proteinExistence type="predicted"/>
<reference evidence="2 3" key="1">
    <citation type="submission" date="2019-05" db="EMBL/GenBank/DDBJ databases">
        <title>Nakamurella sp. N5BH11, whole genome shotgun sequence.</title>
        <authorList>
            <person name="Tuo L."/>
        </authorList>
    </citation>
    <scope>NUCLEOTIDE SEQUENCE [LARGE SCALE GENOMIC DNA]</scope>
    <source>
        <strain evidence="2 3">N5BH11</strain>
    </source>
</reference>
<dbReference type="GO" id="GO:0003676">
    <property type="term" value="F:nucleic acid binding"/>
    <property type="evidence" value="ECO:0007669"/>
    <property type="project" value="InterPro"/>
</dbReference>
<feature type="domain" description="Integrase catalytic" evidence="1">
    <location>
        <begin position="1"/>
        <end position="74"/>
    </location>
</feature>
<dbReference type="Gene3D" id="3.30.420.10">
    <property type="entry name" value="Ribonuclease H-like superfamily/Ribonuclease H"/>
    <property type="match status" value="1"/>
</dbReference>
<organism evidence="2 3">
    <name type="scientific">Nakamurella flava</name>
    <dbReference type="NCBI Taxonomy" id="2576308"/>
    <lineage>
        <taxon>Bacteria</taxon>
        <taxon>Bacillati</taxon>
        <taxon>Actinomycetota</taxon>
        <taxon>Actinomycetes</taxon>
        <taxon>Nakamurellales</taxon>
        <taxon>Nakamurellaceae</taxon>
        <taxon>Nakamurella</taxon>
    </lineage>
</organism>
<dbReference type="AlphaFoldDB" id="A0A4U6QGS0"/>
<dbReference type="Proteomes" id="UP000306985">
    <property type="component" value="Unassembled WGS sequence"/>
</dbReference>
<gene>
    <name evidence="2" type="ORF">FDO65_11470</name>
</gene>
<dbReference type="OrthoDB" id="568335at2"/>
<dbReference type="PROSITE" id="PS50994">
    <property type="entry name" value="INTEGRASE"/>
    <property type="match status" value="1"/>
</dbReference>
<evidence type="ECO:0000313" key="2">
    <source>
        <dbReference type="EMBL" id="TKV59298.1"/>
    </source>
</evidence>
<keyword evidence="3" id="KW-1185">Reference proteome</keyword>
<dbReference type="InterPro" id="IPR001584">
    <property type="entry name" value="Integrase_cat-core"/>
</dbReference>
<name>A0A4U6QGS0_9ACTN</name>
<evidence type="ECO:0000313" key="3">
    <source>
        <dbReference type="Proteomes" id="UP000306985"/>
    </source>
</evidence>
<accession>A0A4U6QGS0</accession>
<dbReference type="InterPro" id="IPR012337">
    <property type="entry name" value="RNaseH-like_sf"/>
</dbReference>
<sequence length="74" mass="8178">MSRCNGPIYPARRALYSDHGSDFTSSHIAQVCADFEVEIIHSSPGRPRGRGKVERFLGTITTELLPTLPWPIPA</sequence>
<evidence type="ECO:0000259" key="1">
    <source>
        <dbReference type="PROSITE" id="PS50994"/>
    </source>
</evidence>